<protein>
    <submittedName>
        <fullName evidence="1">Uncharacterized protein</fullName>
    </submittedName>
</protein>
<dbReference type="EMBL" id="QQWG01000004">
    <property type="protein sequence ID" value="RRG22908.1"/>
    <property type="molecule type" value="Genomic_DNA"/>
</dbReference>
<name>A0A425Y4E7_9BACT</name>
<evidence type="ECO:0000313" key="2">
    <source>
        <dbReference type="Proteomes" id="UP000285794"/>
    </source>
</evidence>
<keyword evidence="2" id="KW-1185">Reference proteome</keyword>
<comment type="caution">
    <text evidence="1">The sequence shown here is derived from an EMBL/GenBank/DDBJ whole genome shotgun (WGS) entry which is preliminary data.</text>
</comment>
<organism evidence="1 2">
    <name type="scientific">Ancylomarina euxinus</name>
    <dbReference type="NCBI Taxonomy" id="2283627"/>
    <lineage>
        <taxon>Bacteria</taxon>
        <taxon>Pseudomonadati</taxon>
        <taxon>Bacteroidota</taxon>
        <taxon>Bacteroidia</taxon>
        <taxon>Marinilabiliales</taxon>
        <taxon>Marinifilaceae</taxon>
        <taxon>Ancylomarina</taxon>
    </lineage>
</organism>
<evidence type="ECO:0000313" key="1">
    <source>
        <dbReference type="EMBL" id="RRG22908.1"/>
    </source>
</evidence>
<sequence length="59" mass="7008">MQTTRVRSNFFIFFNWFKFLDLGHNTILTQFLEGIKSVLFSDQCNLMFLFLVPVSQKQA</sequence>
<dbReference type="Proteomes" id="UP000285794">
    <property type="component" value="Unassembled WGS sequence"/>
</dbReference>
<reference evidence="1 2" key="1">
    <citation type="submission" date="2018-07" db="EMBL/GenBank/DDBJ databases">
        <title>Draft genome sequence of Ancylomarina sp. M1P.</title>
        <authorList>
            <person name="Yadav S."/>
            <person name="Villanueva L."/>
            <person name="Damste J.S.S."/>
        </authorList>
    </citation>
    <scope>NUCLEOTIDE SEQUENCE [LARGE SCALE GENOMIC DNA]</scope>
    <source>
        <strain evidence="1 2">M1P</strain>
    </source>
</reference>
<accession>A0A425Y4E7</accession>
<dbReference type="AlphaFoldDB" id="A0A425Y4E7"/>
<proteinExistence type="predicted"/>
<gene>
    <name evidence="1" type="ORF">DWB61_05570</name>
</gene>